<dbReference type="OrthoDB" id="2416438at2759"/>
<dbReference type="AlphaFoldDB" id="A0A397GBN5"/>
<keyword evidence="2" id="KW-1185">Reference proteome</keyword>
<accession>A0A397GBN5</accession>
<proteinExistence type="predicted"/>
<comment type="caution">
    <text evidence="1">The sequence shown here is derived from an EMBL/GenBank/DDBJ whole genome shotgun (WGS) entry which is preliminary data.</text>
</comment>
<evidence type="ECO:0000313" key="2">
    <source>
        <dbReference type="Proteomes" id="UP000266861"/>
    </source>
</evidence>
<organism evidence="1 2">
    <name type="scientific">Diversispora epigaea</name>
    <dbReference type="NCBI Taxonomy" id="1348612"/>
    <lineage>
        <taxon>Eukaryota</taxon>
        <taxon>Fungi</taxon>
        <taxon>Fungi incertae sedis</taxon>
        <taxon>Mucoromycota</taxon>
        <taxon>Glomeromycotina</taxon>
        <taxon>Glomeromycetes</taxon>
        <taxon>Diversisporales</taxon>
        <taxon>Diversisporaceae</taxon>
        <taxon>Diversispora</taxon>
    </lineage>
</organism>
<protein>
    <submittedName>
        <fullName evidence="1">Uncharacterized protein</fullName>
    </submittedName>
</protein>
<gene>
    <name evidence="1" type="ORF">Glove_606g97</name>
</gene>
<dbReference type="EMBL" id="PQFF01000504">
    <property type="protein sequence ID" value="RHZ46826.1"/>
    <property type="molecule type" value="Genomic_DNA"/>
</dbReference>
<evidence type="ECO:0000313" key="1">
    <source>
        <dbReference type="EMBL" id="RHZ46826.1"/>
    </source>
</evidence>
<reference evidence="1 2" key="1">
    <citation type="submission" date="2018-08" db="EMBL/GenBank/DDBJ databases">
        <title>Genome and evolution of the arbuscular mycorrhizal fungus Diversispora epigaea (formerly Glomus versiforme) and its bacterial endosymbionts.</title>
        <authorList>
            <person name="Sun X."/>
            <person name="Fei Z."/>
            <person name="Harrison M."/>
        </authorList>
    </citation>
    <scope>NUCLEOTIDE SEQUENCE [LARGE SCALE GENOMIC DNA]</scope>
    <source>
        <strain evidence="1 2">IT104</strain>
    </source>
</reference>
<name>A0A397GBN5_9GLOM</name>
<dbReference type="Proteomes" id="UP000266861">
    <property type="component" value="Unassembled WGS sequence"/>
</dbReference>
<sequence length="112" mass="13091">MKSADYHYSSDVFALGVPSLLSFNEQLESNDKEIIDFLENLLEKDDVQEYFQLIDYNVPTEENFNEEQITNLVQSERNKKSEESDSDDEEILLVSVKDAISRLETFIKYILK</sequence>